<reference evidence="1" key="1">
    <citation type="journal article" date="2004" name="Nature">
        <title>Genome duplication in the teleost fish Tetraodon nigroviridis reveals the early vertebrate proto-karyotype.</title>
        <authorList>
            <person name="Jaillon O."/>
            <person name="Aury J.-M."/>
            <person name="Brunet F."/>
            <person name="Petit J.-L."/>
            <person name="Stange-Thomann N."/>
            <person name="Mauceli E."/>
            <person name="Bouneau L."/>
            <person name="Fischer C."/>
            <person name="Ozouf-Costaz C."/>
            <person name="Bernot A."/>
            <person name="Nicaud S."/>
            <person name="Jaffe D."/>
            <person name="Fisher S."/>
            <person name="Lutfalla G."/>
            <person name="Dossat C."/>
            <person name="Segurens B."/>
            <person name="Dasilva C."/>
            <person name="Salanoubat M."/>
            <person name="Levy M."/>
            <person name="Boudet N."/>
            <person name="Castellano S."/>
            <person name="Anthouard V."/>
            <person name="Jubin C."/>
            <person name="Castelli V."/>
            <person name="Katinka M."/>
            <person name="Vacherie B."/>
            <person name="Biemont C."/>
            <person name="Skalli Z."/>
            <person name="Cattolico L."/>
            <person name="Poulain J."/>
            <person name="De Berardinis V."/>
            <person name="Cruaud C."/>
            <person name="Duprat S."/>
            <person name="Brottier P."/>
            <person name="Coutanceau J.-P."/>
            <person name="Gouzy J."/>
            <person name="Parra G."/>
            <person name="Lardier G."/>
            <person name="Chapple C."/>
            <person name="McKernan K.J."/>
            <person name="McEwan P."/>
            <person name="Bosak S."/>
            <person name="Kellis M."/>
            <person name="Volff J.-N."/>
            <person name="Guigo R."/>
            <person name="Zody M.C."/>
            <person name="Mesirov J."/>
            <person name="Lindblad-Toh K."/>
            <person name="Birren B."/>
            <person name="Nusbaum C."/>
            <person name="Kahn D."/>
            <person name="Robinson-Rechavi M."/>
            <person name="Laudet V."/>
            <person name="Schachter V."/>
            <person name="Quetier F."/>
            <person name="Saurin W."/>
            <person name="Scarpelli C."/>
            <person name="Wincker P."/>
            <person name="Lander E.S."/>
            <person name="Weissenbach J."/>
            <person name="Roest Crollius H."/>
        </authorList>
    </citation>
    <scope>NUCLEOTIDE SEQUENCE [LARGE SCALE GENOMIC DNA]</scope>
</reference>
<name>Q4SSH3_TETNG</name>
<protein>
    <submittedName>
        <fullName evidence="1">(spotted green pufferfish) hypothetical protein</fullName>
    </submittedName>
</protein>
<dbReference type="AlphaFoldDB" id="Q4SSH3"/>
<feature type="non-terminal residue" evidence="1">
    <location>
        <position position="1"/>
    </location>
</feature>
<accession>Q4SSH3</accession>
<comment type="caution">
    <text evidence="1">The sequence shown here is derived from an EMBL/GenBank/DDBJ whole genome shotgun (WGS) entry which is preliminary data.</text>
</comment>
<dbReference type="KEGG" id="tng:GSTEN00013429G001"/>
<reference evidence="1" key="2">
    <citation type="submission" date="2004-02" db="EMBL/GenBank/DDBJ databases">
        <authorList>
            <consortium name="Genoscope"/>
            <consortium name="Whitehead Institute Centre for Genome Research"/>
        </authorList>
    </citation>
    <scope>NUCLEOTIDE SEQUENCE</scope>
</reference>
<sequence length="46" mass="5318">QRILSSIFMWHERTTAMFLGLTSLQPYRTLSTTLLTSLCWGAMQEP</sequence>
<gene>
    <name evidence="1" type="ORF">GSTENG00013429001</name>
</gene>
<proteinExistence type="predicted"/>
<organism evidence="1">
    <name type="scientific">Tetraodon nigroviridis</name>
    <name type="common">Spotted green pufferfish</name>
    <name type="synonym">Chelonodon nigroviridis</name>
    <dbReference type="NCBI Taxonomy" id="99883"/>
    <lineage>
        <taxon>Eukaryota</taxon>
        <taxon>Metazoa</taxon>
        <taxon>Chordata</taxon>
        <taxon>Craniata</taxon>
        <taxon>Vertebrata</taxon>
        <taxon>Euteleostomi</taxon>
        <taxon>Actinopterygii</taxon>
        <taxon>Neopterygii</taxon>
        <taxon>Teleostei</taxon>
        <taxon>Neoteleostei</taxon>
        <taxon>Acanthomorphata</taxon>
        <taxon>Eupercaria</taxon>
        <taxon>Tetraodontiformes</taxon>
        <taxon>Tetradontoidea</taxon>
        <taxon>Tetraodontidae</taxon>
        <taxon>Tetraodon</taxon>
    </lineage>
</organism>
<dbReference type="EMBL" id="CAAE01014430">
    <property type="protein sequence ID" value="CAF96409.1"/>
    <property type="molecule type" value="Genomic_DNA"/>
</dbReference>
<evidence type="ECO:0000313" key="1">
    <source>
        <dbReference type="EMBL" id="CAF96409.1"/>
    </source>
</evidence>